<dbReference type="eggNOG" id="COG3382">
    <property type="taxonomic scope" value="Bacteria"/>
</dbReference>
<feature type="domain" description="B3/B4 tRNA-binding" evidence="1">
    <location>
        <begin position="62"/>
        <end position="212"/>
    </location>
</feature>
<dbReference type="AlphaFoldDB" id="A0A0A3IDW9"/>
<dbReference type="Proteomes" id="UP000030437">
    <property type="component" value="Unassembled WGS sequence"/>
</dbReference>
<dbReference type="OrthoDB" id="9789812at2"/>
<accession>A0A0A3IDW9</accession>
<evidence type="ECO:0000313" key="2">
    <source>
        <dbReference type="EMBL" id="KGR82914.1"/>
    </source>
</evidence>
<keyword evidence="2" id="KW-0436">Ligase</keyword>
<organism evidence="2 3">
    <name type="scientific">Lysinibacillus odysseyi 34hs-1 = NBRC 100172</name>
    <dbReference type="NCBI Taxonomy" id="1220589"/>
    <lineage>
        <taxon>Bacteria</taxon>
        <taxon>Bacillati</taxon>
        <taxon>Bacillota</taxon>
        <taxon>Bacilli</taxon>
        <taxon>Bacillales</taxon>
        <taxon>Bacillaceae</taxon>
        <taxon>Lysinibacillus</taxon>
    </lineage>
</organism>
<dbReference type="SMART" id="SM00873">
    <property type="entry name" value="B3_4"/>
    <property type="match status" value="1"/>
</dbReference>
<protein>
    <submittedName>
        <fullName evidence="2">tRNA synthetase subunit beta</fullName>
    </submittedName>
</protein>
<comment type="caution">
    <text evidence="2">The sequence shown here is derived from an EMBL/GenBank/DDBJ whole genome shotgun (WGS) entry which is preliminary data.</text>
</comment>
<dbReference type="GO" id="GO:0003723">
    <property type="term" value="F:RNA binding"/>
    <property type="evidence" value="ECO:0007669"/>
    <property type="project" value="InterPro"/>
</dbReference>
<dbReference type="STRING" id="1220589.CD32_18975"/>
<proteinExistence type="predicted"/>
<dbReference type="InterPro" id="IPR020825">
    <property type="entry name" value="Phe-tRNA_synthase-like_B3/B4"/>
</dbReference>
<dbReference type="Gene3D" id="3.50.40.10">
    <property type="entry name" value="Phenylalanyl-trna Synthetase, Chain B, domain 3"/>
    <property type="match status" value="1"/>
</dbReference>
<dbReference type="GO" id="GO:0004826">
    <property type="term" value="F:phenylalanine-tRNA ligase activity"/>
    <property type="evidence" value="ECO:0007669"/>
    <property type="project" value="InterPro"/>
</dbReference>
<dbReference type="InterPro" id="IPR005146">
    <property type="entry name" value="B3/B4_tRNA-bd"/>
</dbReference>
<evidence type="ECO:0000313" key="3">
    <source>
        <dbReference type="Proteomes" id="UP000030437"/>
    </source>
</evidence>
<keyword evidence="3" id="KW-1185">Reference proteome</keyword>
<dbReference type="RefSeq" id="WP_036157613.1">
    <property type="nucleotide sequence ID" value="NZ_AVCX01000002.1"/>
</dbReference>
<name>A0A0A3IDW9_9BACI</name>
<gene>
    <name evidence="2" type="ORF">CD32_18975</name>
</gene>
<dbReference type="PANTHER" id="PTHR39209">
    <property type="match status" value="1"/>
</dbReference>
<keyword evidence="2" id="KW-0030">Aminoacyl-tRNA synthetase</keyword>
<evidence type="ECO:0000259" key="1">
    <source>
        <dbReference type="SMART" id="SM00873"/>
    </source>
</evidence>
<dbReference type="PANTHER" id="PTHR39209:SF2">
    <property type="entry name" value="CYTOPLASMIC PROTEIN"/>
    <property type="match status" value="1"/>
</dbReference>
<dbReference type="EMBL" id="JPVP01000059">
    <property type="protein sequence ID" value="KGR82914.1"/>
    <property type="molecule type" value="Genomic_DNA"/>
</dbReference>
<dbReference type="Pfam" id="PF03483">
    <property type="entry name" value="B3_4"/>
    <property type="match status" value="1"/>
</dbReference>
<reference evidence="2 3" key="1">
    <citation type="submission" date="2014-02" db="EMBL/GenBank/DDBJ databases">
        <title>Draft genome sequence of Lysinibacillus odysseyi NBRC 100172.</title>
        <authorList>
            <person name="Zhang F."/>
            <person name="Wang G."/>
            <person name="Zhang L."/>
        </authorList>
    </citation>
    <scope>NUCLEOTIDE SEQUENCE [LARGE SCALE GENOMIC DNA]</scope>
    <source>
        <strain evidence="2 3">NBRC 100172</strain>
    </source>
</reference>
<sequence>MNISLDTSLLEKVPAMKIGLIHYTKITVSDSPQMIKGRIQLYQENLFFELQDTPVTERPGIQEWRSLWKAFGADPNRYRHSAESLLRRIAKQQYLVPFHSAVDINNFFSLQYEVPIGIYDTVHLEGDITIALGTENTSYDGLNGRSISLKNIPHSKDAIGPFGSPYVDSIRTAVSENTTDALHIFYLRPSIEEAEARQLLTSSGKMFTQVNGGDFELAVLSAAEPTTSL</sequence>
<dbReference type="SUPFAM" id="SSF56037">
    <property type="entry name" value="PheT/TilS domain"/>
    <property type="match status" value="1"/>
</dbReference>